<dbReference type="Gene3D" id="1.10.3720.10">
    <property type="entry name" value="MetI-like"/>
    <property type="match status" value="1"/>
</dbReference>
<comment type="similarity">
    <text evidence="8">Belongs to the binding-protein-dependent transport system permease family.</text>
</comment>
<evidence type="ECO:0000259" key="11">
    <source>
        <dbReference type="PROSITE" id="PS50928"/>
    </source>
</evidence>
<evidence type="ECO:0000256" key="1">
    <source>
        <dbReference type="ARBA" id="ARBA00004141"/>
    </source>
</evidence>
<protein>
    <submittedName>
        <fullName evidence="12">Dipeptide ABC transporter ATP-binding protein</fullName>
    </submittedName>
</protein>
<keyword evidence="6 8" id="KW-1133">Transmembrane helix</keyword>
<keyword evidence="3 8" id="KW-0812">Transmembrane</keyword>
<dbReference type="PROSITE" id="PS50893">
    <property type="entry name" value="ABC_TRANSPORTER_2"/>
    <property type="match status" value="2"/>
</dbReference>
<dbReference type="RefSeq" id="WP_141423543.1">
    <property type="nucleotide sequence ID" value="NZ_JASPFB010000001.1"/>
</dbReference>
<keyword evidence="4" id="KW-0547">Nucleotide-binding</keyword>
<dbReference type="GO" id="GO:0005886">
    <property type="term" value="C:plasma membrane"/>
    <property type="evidence" value="ECO:0007669"/>
    <property type="project" value="UniProtKB-SubCell"/>
</dbReference>
<feature type="domain" description="ABC transmembrane type-1" evidence="11">
    <location>
        <begin position="95"/>
        <end position="286"/>
    </location>
</feature>
<evidence type="ECO:0000313" key="13">
    <source>
        <dbReference type="Proteomes" id="UP000319010"/>
    </source>
</evidence>
<dbReference type="AlphaFoldDB" id="A0A508A7M1"/>
<dbReference type="InterPro" id="IPR027417">
    <property type="entry name" value="P-loop_NTPase"/>
</dbReference>
<dbReference type="Pfam" id="PF00005">
    <property type="entry name" value="ABC_tran"/>
    <property type="match status" value="2"/>
</dbReference>
<dbReference type="EMBL" id="VICB01000003">
    <property type="protein sequence ID" value="TQD44731.1"/>
    <property type="molecule type" value="Genomic_DNA"/>
</dbReference>
<dbReference type="InterPro" id="IPR050319">
    <property type="entry name" value="ABC_transp_ATP-bind"/>
</dbReference>
<keyword evidence="7 8" id="KW-0472">Membrane</keyword>
<feature type="domain" description="ABC transporter" evidence="10">
    <location>
        <begin position="329"/>
        <end position="582"/>
    </location>
</feature>
<dbReference type="CDD" id="cd03257">
    <property type="entry name" value="ABC_NikE_OppD_transporters"/>
    <property type="match status" value="2"/>
</dbReference>
<evidence type="ECO:0000256" key="6">
    <source>
        <dbReference type="ARBA" id="ARBA00022989"/>
    </source>
</evidence>
<sequence>MSPARRYLQQRTRRRAQRRGSPLTGLLASLTRSRRARTGVVILALLIIAALLAPVISPGDPARITGAPAAAPSPAHWFGVTPKGQDVLAMTLWGARSSLAVGLGAGLLATLVALVVALASAYLGRAVDGLLSVVTNVFLLLPGLPLLVVLAAYMPPGWGSTLIVLIVTGWAGAARVLRSQAMSLRGTDFVEAAVVSGERPARIMMGEMLPNMASVVMSTLLGCVNSAIGAQAGLEFLGLGRSDSVSWGTNLYWAATDGALMTGRWWTFVPSGLAIALVAYALALINAGVDEATNPGLRRAASGAPSRQRPPTPAAEPDSGNRAVPEPVLRIEDLSVEYDAGDRSSGGGCVIGVDRFSLAVGRDEVMGLAGPSGCGKTTVAAAIMRLLGPAARITSGRVLVGGRDVLALEAGELCRLRWREIAIVPQAAMNALNPVMTIGEQIADVLTTHDGLRRRTARERAAELLESVGIPSGRLRAYPHQLSGGQRQRVVIAMALTLRPRLLVLDEPTTALDVVVQREIMELVLDLKARLSFSVLLITHDLSLMAGVCDRIGVMEAGRLVEEGPARRILTSPAHPATQALVSGLPPRPGRRTKTSAEPILEVEGLRMDFPAGGLLSRRTIRALDGVDLTLHRGEILALVGRTGSGKSTLARVIARLETPTAGRLLLEGRDVLAEEPRRASRSYRRRVQMVFQDPFASLNPAHTVGHALGRALAVHRGTTEPGRGSAELLDAVGLEPELLGARPHELSGGQRQRVAIARALACEPEVLVADEPTSMLDAPLRAGVLDLLLRLRRERDLSILYITHDLASARYLADTTVVLQAGRLVETGPTAELMKHPVHPCTRLLLSSALENRREVWGYDGAPGV</sequence>
<dbReference type="InterPro" id="IPR003593">
    <property type="entry name" value="AAA+_ATPase"/>
</dbReference>
<dbReference type="PROSITE" id="PS50928">
    <property type="entry name" value="ABC_TM1"/>
    <property type="match status" value="1"/>
</dbReference>
<dbReference type="InterPro" id="IPR035906">
    <property type="entry name" value="MetI-like_sf"/>
</dbReference>
<proteinExistence type="inferred from homology"/>
<dbReference type="InterPro" id="IPR017871">
    <property type="entry name" value="ABC_transporter-like_CS"/>
</dbReference>
<dbReference type="InterPro" id="IPR025966">
    <property type="entry name" value="OppC_N"/>
</dbReference>
<dbReference type="CDD" id="cd06261">
    <property type="entry name" value="TM_PBP2"/>
    <property type="match status" value="1"/>
</dbReference>
<dbReference type="SMART" id="SM00382">
    <property type="entry name" value="AAA"/>
    <property type="match status" value="2"/>
</dbReference>
<evidence type="ECO:0000256" key="5">
    <source>
        <dbReference type="ARBA" id="ARBA00022840"/>
    </source>
</evidence>
<evidence type="ECO:0000256" key="7">
    <source>
        <dbReference type="ARBA" id="ARBA00023136"/>
    </source>
</evidence>
<dbReference type="PANTHER" id="PTHR43776">
    <property type="entry name" value="TRANSPORT ATP-BINDING PROTEIN"/>
    <property type="match status" value="1"/>
</dbReference>
<dbReference type="NCBIfam" id="NF007739">
    <property type="entry name" value="PRK10419.1"/>
    <property type="match status" value="2"/>
</dbReference>
<reference evidence="12 13" key="1">
    <citation type="submission" date="2019-06" db="EMBL/GenBank/DDBJ databases">
        <title>Draft genome sequence of Actinomyces johnsonii CCUG 34287T.</title>
        <authorList>
            <person name="Salva-Serra F."/>
            <person name="Cardew S."/>
            <person name="Moore E."/>
        </authorList>
    </citation>
    <scope>NUCLEOTIDE SEQUENCE [LARGE SCALE GENOMIC DNA]</scope>
    <source>
        <strain evidence="12 13">CCUG 34287</strain>
    </source>
</reference>
<feature type="transmembrane region" description="Helical" evidence="8">
    <location>
        <begin position="158"/>
        <end position="177"/>
    </location>
</feature>
<evidence type="ECO:0000256" key="9">
    <source>
        <dbReference type="SAM" id="MobiDB-lite"/>
    </source>
</evidence>
<feature type="domain" description="ABC transporter" evidence="10">
    <location>
        <begin position="601"/>
        <end position="847"/>
    </location>
</feature>
<feature type="transmembrane region" description="Helical" evidence="8">
    <location>
        <begin position="265"/>
        <end position="289"/>
    </location>
</feature>
<dbReference type="InterPro" id="IPR013563">
    <property type="entry name" value="Oligopep_ABC_C"/>
</dbReference>
<dbReference type="SUPFAM" id="SSF52540">
    <property type="entry name" value="P-loop containing nucleoside triphosphate hydrolases"/>
    <property type="match status" value="2"/>
</dbReference>
<comment type="subcellular location">
    <subcellularLocation>
        <location evidence="8">Cell membrane</location>
        <topology evidence="8">Multi-pass membrane protein</topology>
    </subcellularLocation>
    <subcellularLocation>
        <location evidence="1">Membrane</location>
        <topology evidence="1">Multi-pass membrane protein</topology>
    </subcellularLocation>
</comment>
<evidence type="ECO:0000256" key="3">
    <source>
        <dbReference type="ARBA" id="ARBA00022692"/>
    </source>
</evidence>
<feature type="transmembrane region" description="Helical" evidence="8">
    <location>
        <begin position="38"/>
        <end position="56"/>
    </location>
</feature>
<evidence type="ECO:0000313" key="12">
    <source>
        <dbReference type="EMBL" id="TQD44731.1"/>
    </source>
</evidence>
<dbReference type="Pfam" id="PF08352">
    <property type="entry name" value="oligo_HPY"/>
    <property type="match status" value="2"/>
</dbReference>
<feature type="compositionally biased region" description="Low complexity" evidence="9">
    <location>
        <begin position="1"/>
        <end position="10"/>
    </location>
</feature>
<comment type="caution">
    <text evidence="12">The sequence shown here is derived from an EMBL/GenBank/DDBJ whole genome shotgun (WGS) entry which is preliminary data.</text>
</comment>
<dbReference type="GO" id="GO:0055085">
    <property type="term" value="P:transmembrane transport"/>
    <property type="evidence" value="ECO:0007669"/>
    <property type="project" value="InterPro"/>
</dbReference>
<evidence type="ECO:0000256" key="2">
    <source>
        <dbReference type="ARBA" id="ARBA00022448"/>
    </source>
</evidence>
<feature type="region of interest" description="Disordered" evidence="9">
    <location>
        <begin position="296"/>
        <end position="323"/>
    </location>
</feature>
<dbReference type="Pfam" id="PF00528">
    <property type="entry name" value="BPD_transp_1"/>
    <property type="match status" value="1"/>
</dbReference>
<evidence type="ECO:0000256" key="4">
    <source>
        <dbReference type="ARBA" id="ARBA00022741"/>
    </source>
</evidence>
<dbReference type="PANTHER" id="PTHR43776:SF8">
    <property type="entry name" value="ABC TRANSPORTER, ATP-BINDING PROTEIN"/>
    <property type="match status" value="1"/>
</dbReference>
<feature type="transmembrane region" description="Helical" evidence="8">
    <location>
        <begin position="130"/>
        <end position="152"/>
    </location>
</feature>
<dbReference type="GO" id="GO:0016887">
    <property type="term" value="F:ATP hydrolysis activity"/>
    <property type="evidence" value="ECO:0007669"/>
    <property type="project" value="InterPro"/>
</dbReference>
<gene>
    <name evidence="12" type="ORF">FK256_02335</name>
</gene>
<name>A0A508A7M1_9ACTO</name>
<dbReference type="Gene3D" id="3.40.50.300">
    <property type="entry name" value="P-loop containing nucleotide triphosphate hydrolases"/>
    <property type="match status" value="2"/>
</dbReference>
<accession>A0A508A7M1</accession>
<keyword evidence="5 12" id="KW-0067">ATP-binding</keyword>
<organism evidence="12 13">
    <name type="scientific">Actinomyces johnsonii</name>
    <dbReference type="NCBI Taxonomy" id="544581"/>
    <lineage>
        <taxon>Bacteria</taxon>
        <taxon>Bacillati</taxon>
        <taxon>Actinomycetota</taxon>
        <taxon>Actinomycetes</taxon>
        <taxon>Actinomycetales</taxon>
        <taxon>Actinomycetaceae</taxon>
        <taxon>Actinomyces</taxon>
    </lineage>
</organism>
<evidence type="ECO:0000259" key="10">
    <source>
        <dbReference type="PROSITE" id="PS50893"/>
    </source>
</evidence>
<dbReference type="InterPro" id="IPR000515">
    <property type="entry name" value="MetI-like"/>
</dbReference>
<dbReference type="PROSITE" id="PS00211">
    <property type="entry name" value="ABC_TRANSPORTER_1"/>
    <property type="match status" value="2"/>
</dbReference>
<dbReference type="NCBIfam" id="NF008453">
    <property type="entry name" value="PRK11308.1"/>
    <property type="match status" value="2"/>
</dbReference>
<dbReference type="SUPFAM" id="SSF161098">
    <property type="entry name" value="MetI-like"/>
    <property type="match status" value="1"/>
</dbReference>
<evidence type="ECO:0000256" key="8">
    <source>
        <dbReference type="RuleBase" id="RU363032"/>
    </source>
</evidence>
<dbReference type="GO" id="GO:0005524">
    <property type="term" value="F:ATP binding"/>
    <property type="evidence" value="ECO:0007669"/>
    <property type="project" value="UniProtKB-KW"/>
</dbReference>
<dbReference type="GO" id="GO:0015833">
    <property type="term" value="P:peptide transport"/>
    <property type="evidence" value="ECO:0007669"/>
    <property type="project" value="InterPro"/>
</dbReference>
<dbReference type="InterPro" id="IPR003439">
    <property type="entry name" value="ABC_transporter-like_ATP-bd"/>
</dbReference>
<feature type="region of interest" description="Disordered" evidence="9">
    <location>
        <begin position="1"/>
        <end position="20"/>
    </location>
</feature>
<feature type="transmembrane region" description="Helical" evidence="8">
    <location>
        <begin position="99"/>
        <end position="123"/>
    </location>
</feature>
<dbReference type="Proteomes" id="UP000319010">
    <property type="component" value="Unassembled WGS sequence"/>
</dbReference>
<dbReference type="Pfam" id="PF12911">
    <property type="entry name" value="OppC_N"/>
    <property type="match status" value="1"/>
</dbReference>
<keyword evidence="2 8" id="KW-0813">Transport</keyword>